<proteinExistence type="predicted"/>
<dbReference type="EMBL" id="JAMKFB020000012">
    <property type="protein sequence ID" value="KAL0180184.1"/>
    <property type="molecule type" value="Genomic_DNA"/>
</dbReference>
<keyword evidence="2" id="KW-1185">Reference proteome</keyword>
<dbReference type="Proteomes" id="UP001529510">
    <property type="component" value="Unassembled WGS sequence"/>
</dbReference>
<protein>
    <submittedName>
        <fullName evidence="1">Uncharacterized protein</fullName>
    </submittedName>
</protein>
<feature type="non-terminal residue" evidence="1">
    <location>
        <position position="1"/>
    </location>
</feature>
<evidence type="ECO:0000313" key="1">
    <source>
        <dbReference type="EMBL" id="KAL0180184.1"/>
    </source>
</evidence>
<dbReference type="AlphaFoldDB" id="A0ABD0Q1L5"/>
<accession>A0ABD0Q1L5</accession>
<comment type="caution">
    <text evidence="1">The sequence shown here is derived from an EMBL/GenBank/DDBJ whole genome shotgun (WGS) entry which is preliminary data.</text>
</comment>
<evidence type="ECO:0000313" key="2">
    <source>
        <dbReference type="Proteomes" id="UP001529510"/>
    </source>
</evidence>
<sequence>ARETIQKEIQEEVDAKMFKIKKSLLDPAQGSVIFSQIGNSELRKKYANMTAADAVMEVFINSEGVFSRSMAKDPYPSLFKTSSII</sequence>
<reference evidence="1 2" key="1">
    <citation type="submission" date="2024-05" db="EMBL/GenBank/DDBJ databases">
        <title>Genome sequencing and assembly of Indian major carp, Cirrhinus mrigala (Hamilton, 1822).</title>
        <authorList>
            <person name="Mohindra V."/>
            <person name="Chowdhury L.M."/>
            <person name="Lal K."/>
            <person name="Jena J.K."/>
        </authorList>
    </citation>
    <scope>NUCLEOTIDE SEQUENCE [LARGE SCALE GENOMIC DNA]</scope>
    <source>
        <strain evidence="1">CM1030</strain>
        <tissue evidence="1">Blood</tissue>
    </source>
</reference>
<gene>
    <name evidence="1" type="ORF">M9458_025626</name>
</gene>
<organism evidence="1 2">
    <name type="scientific">Cirrhinus mrigala</name>
    <name type="common">Mrigala</name>
    <dbReference type="NCBI Taxonomy" id="683832"/>
    <lineage>
        <taxon>Eukaryota</taxon>
        <taxon>Metazoa</taxon>
        <taxon>Chordata</taxon>
        <taxon>Craniata</taxon>
        <taxon>Vertebrata</taxon>
        <taxon>Euteleostomi</taxon>
        <taxon>Actinopterygii</taxon>
        <taxon>Neopterygii</taxon>
        <taxon>Teleostei</taxon>
        <taxon>Ostariophysi</taxon>
        <taxon>Cypriniformes</taxon>
        <taxon>Cyprinidae</taxon>
        <taxon>Labeoninae</taxon>
        <taxon>Labeonini</taxon>
        <taxon>Cirrhinus</taxon>
    </lineage>
</organism>
<name>A0ABD0Q1L5_CIRMR</name>